<feature type="domain" description="Sushi" evidence="12">
    <location>
        <begin position="261"/>
        <end position="320"/>
    </location>
</feature>
<keyword evidence="3" id="KW-0862">Zinc</keyword>
<feature type="compositionally biased region" description="Polar residues" evidence="7">
    <location>
        <begin position="1242"/>
        <end position="1260"/>
    </location>
</feature>
<dbReference type="EMBL" id="JAAWVQ010162484">
    <property type="protein sequence ID" value="MBN3287004.1"/>
    <property type="molecule type" value="Genomic_DNA"/>
</dbReference>
<evidence type="ECO:0000259" key="10">
    <source>
        <dbReference type="PROSITE" id="PS50006"/>
    </source>
</evidence>
<feature type="non-terminal residue" evidence="13">
    <location>
        <position position="1618"/>
    </location>
</feature>
<feature type="disulfide bond" evidence="6">
    <location>
        <begin position="291"/>
        <end position="318"/>
    </location>
</feature>
<dbReference type="CDD" id="cd22703">
    <property type="entry name" value="FHA_PHF12"/>
    <property type="match status" value="1"/>
</dbReference>
<evidence type="ECO:0000256" key="4">
    <source>
        <dbReference type="ARBA" id="ARBA00023157"/>
    </source>
</evidence>
<evidence type="ECO:0000256" key="7">
    <source>
        <dbReference type="SAM" id="MobiDB-lite"/>
    </source>
</evidence>
<feature type="domain" description="Sushi" evidence="12">
    <location>
        <begin position="393"/>
        <end position="456"/>
    </location>
</feature>
<feature type="region of interest" description="Disordered" evidence="7">
    <location>
        <begin position="1363"/>
        <end position="1389"/>
    </location>
</feature>
<dbReference type="PROSITE" id="PS50923">
    <property type="entry name" value="SUSHI"/>
    <property type="match status" value="4"/>
</dbReference>
<keyword evidence="2 5" id="KW-0863">Zinc-finger</keyword>
<feature type="non-terminal residue" evidence="13">
    <location>
        <position position="1"/>
    </location>
</feature>
<feature type="region of interest" description="Disordered" evidence="7">
    <location>
        <begin position="1068"/>
        <end position="1109"/>
    </location>
</feature>
<dbReference type="PANTHER" id="PTHR46309">
    <property type="entry name" value="PHD FINGER PROTEIN 12"/>
    <property type="match status" value="1"/>
</dbReference>
<dbReference type="Gene3D" id="6.10.20.60">
    <property type="entry name" value="PHD finger protein 12"/>
    <property type="match status" value="1"/>
</dbReference>
<dbReference type="SMART" id="SM00032">
    <property type="entry name" value="CCP"/>
    <property type="match status" value="4"/>
</dbReference>
<feature type="domain" description="FHA" evidence="10">
    <location>
        <begin position="1415"/>
        <end position="1469"/>
    </location>
</feature>
<dbReference type="PANTHER" id="PTHR46309:SF1">
    <property type="entry name" value="PHD FINGER PROTEIN 12"/>
    <property type="match status" value="1"/>
</dbReference>
<gene>
    <name evidence="13" type="primary">Phf12</name>
    <name evidence="13" type="ORF">GTO93_0012893</name>
</gene>
<dbReference type="PROSITE" id="PS01359">
    <property type="entry name" value="ZF_PHD_1"/>
    <property type="match status" value="1"/>
</dbReference>
<name>A0ABS2YJU7_POLSP</name>
<proteinExistence type="predicted"/>
<feature type="compositionally biased region" description="Basic and acidic residues" evidence="7">
    <location>
        <begin position="615"/>
        <end position="641"/>
    </location>
</feature>
<feature type="transmembrane region" description="Helical" evidence="8">
    <location>
        <begin position="548"/>
        <end position="570"/>
    </location>
</feature>
<feature type="region of interest" description="Disordered" evidence="7">
    <location>
        <begin position="746"/>
        <end position="777"/>
    </location>
</feature>
<dbReference type="PROSITE" id="PS50016">
    <property type="entry name" value="ZF_PHD_2"/>
    <property type="match status" value="2"/>
</dbReference>
<dbReference type="SUPFAM" id="SSF57903">
    <property type="entry name" value="FYVE/PHD zinc finger"/>
    <property type="match status" value="2"/>
</dbReference>
<accession>A0ABS2YJU7</accession>
<dbReference type="Gene3D" id="2.60.120.290">
    <property type="entry name" value="Spermadhesin, CUB domain"/>
    <property type="match status" value="1"/>
</dbReference>
<dbReference type="InterPro" id="IPR001965">
    <property type="entry name" value="Znf_PHD"/>
</dbReference>
<evidence type="ECO:0000259" key="11">
    <source>
        <dbReference type="PROSITE" id="PS50016"/>
    </source>
</evidence>
<dbReference type="CDD" id="cd15534">
    <property type="entry name" value="PHD2_PHF12_Rco1"/>
    <property type="match status" value="1"/>
</dbReference>
<keyword evidence="14" id="KW-1185">Reference proteome</keyword>
<feature type="domain" description="CUB" evidence="9">
    <location>
        <begin position="146"/>
        <end position="257"/>
    </location>
</feature>
<keyword evidence="8" id="KW-0812">Transmembrane</keyword>
<dbReference type="InterPro" id="IPR008984">
    <property type="entry name" value="SMAD_FHA_dom_sf"/>
</dbReference>
<dbReference type="InterPro" id="IPR019787">
    <property type="entry name" value="Znf_PHD-finger"/>
</dbReference>
<dbReference type="InterPro" id="IPR042163">
    <property type="entry name" value="PHF12"/>
</dbReference>
<evidence type="ECO:0000313" key="13">
    <source>
        <dbReference type="EMBL" id="MBN3287004.1"/>
    </source>
</evidence>
<feature type="region of interest" description="Disordered" evidence="7">
    <location>
        <begin position="1156"/>
        <end position="1181"/>
    </location>
</feature>
<dbReference type="Gene3D" id="2.10.70.10">
    <property type="entry name" value="Complement Module, domain 1"/>
    <property type="match status" value="4"/>
</dbReference>
<feature type="compositionally biased region" description="Polar residues" evidence="7">
    <location>
        <begin position="1090"/>
        <end position="1107"/>
    </location>
</feature>
<sequence>MGLEFRHHCAPVCHRKFPHESLGLLIKNGDNIDSPPVYDSYEVEYLPIEGLVSGERHFFIELTTDGSVASTGVALRYEAFAPGHCYEPFVKYGNYTTSDVAYSVGTVVEFSCEPGYTLEQGSVIIECVDISGPQWNETEPACRAVCSGEITDSAGVVLSPNWPEAYDKGQDCIWGIHVEEDKRIMLDIRVLHVGKNDVLTFYDGDDLTAMILGQYSGHRGHFKLYTSMADVTIQFQSDPASNVFGFQNGFVIHFFEVPRNDTCPELPEIANGWKTTSHPELIHGTVVTYQCYPGFDVVGTEILMCQWDLTWSGDLPSCEKALCPLALEHPASRRSQEPHCAEEQESCCFRTEGKTQLCRVFFRAVSEGLSLSQWGSPFLCFKACPSRKTASVTSCSDPGDVEHSRRVLSVNKFTVGSTVQYICNKGYLLSGNSLLTCYPRDSSGPKWSERLPKCLPETYEPCRNPGAPSFSIQSAEKRFYQAGETLRFSCYNGYQLVGEAAIRCIPGHPSQWSSPPPACKASSLEYLNERRLDVAKESSDSPVEGTSIAMAIFIPLIIVAFAIVGIYLYFSKVQRKSLRLPLPNSHPYNHITGESAFDNPIYETGQIQALLAPPKSEDAEKKTRRQDKEARRSGRATNHDTCDSCKEGGDLLCCDHCPAAFHLQCCNPPLSEEMLPPGDWMCHRCMVRRKKREQKKLGQVNGLVDRQLAKRTVSPTSELELGGLRLDGSGGGAGLKAAVTQVKILERRASSRPGTPTSITSSTDTPTPSEQNDEDEDLLDVEDEAPGSEPDCAAPVSSTPHLKRPFEMLIAAALERNPTQFQLPSDLTCTTALPGTSKRRRKEEMTGKNVKKAQHELDHHGLVPLPVKVCFTCNRSCRVAPLIQCDYCPLLFHMDCLDPPLTAMPTGKWMCPNHIEHIVLNRKNMTLSKRCQIFDQFQDRISQHAVKVDFLHKVHRKHPPNRRTTRPLKKRTLKVPDAIKSQYQHPPPLLAPAGIRNGELVCNGIPEPPQKHLPTSQHLASEAEQQEWLRCVVALQCSIFRHLSARQMSSSSYWDSEKADIKPCISGDKSTGSSFHAADRTAPPCPQPCSTPISTSGMPPVLNSSDSAEGRGCSSCPEKSCRSNACGTSNGPLEPQAKVNGPHSCGAVAEGCRQTDAHQRLPAPPSPTWLRPQTPPSLQNHVAGPVVKTENATGPSACAQRGPVAAVSVAASPSNSCANMETISSSSTSSGVSLQLRSVTPLSTGGQSTALTSRSMTSPAAGTRALTPPRVTAAPPDSALAKRLGSPAPPTDGKVSASTLSMGSSSSLSAFFSSSSSAMTDLASSMKALIEGNGEIELSKLDEKFIKLLAWQRIQQLFPPKALPQQQSCVSPPHRAPSPTPAPHTEAQRKEVQARAVFYPLMGKGGAVNMCYRTLYIGTGADMDVCLADYGHCNYVSGKHACIFYDENTKHYELLNYSEHGTTVDNVLYSCDFSEKSSPAPSSSIVFKVQNVIRRCRKRKQEEELQQQREAAGAGLGAGDDEGEGVMSCQAQGPHRTPCNCKASSSSLIGGSGAGWEGTALLHHGSYIKLGCLQFIFSITEFAGKQPVQEEAAAAADWDEKHSLKLHQAPVLRSNSVP</sequence>
<dbReference type="Pfam" id="PF16737">
    <property type="entry name" value="PHF12_MRG_bd"/>
    <property type="match status" value="1"/>
</dbReference>
<keyword evidence="4 6" id="KW-1015">Disulfide bond</keyword>
<evidence type="ECO:0000256" key="8">
    <source>
        <dbReference type="SAM" id="Phobius"/>
    </source>
</evidence>
<keyword evidence="8" id="KW-0472">Membrane</keyword>
<dbReference type="SMART" id="SM00249">
    <property type="entry name" value="PHD"/>
    <property type="match status" value="2"/>
</dbReference>
<feature type="compositionally biased region" description="Polar residues" evidence="7">
    <location>
        <begin position="825"/>
        <end position="834"/>
    </location>
</feature>
<evidence type="ECO:0000256" key="3">
    <source>
        <dbReference type="ARBA" id="ARBA00022833"/>
    </source>
</evidence>
<evidence type="ECO:0000259" key="12">
    <source>
        <dbReference type="PROSITE" id="PS50923"/>
    </source>
</evidence>
<feature type="region of interest" description="Disordered" evidence="7">
    <location>
        <begin position="1242"/>
        <end position="1299"/>
    </location>
</feature>
<feature type="domain" description="Sushi" evidence="12">
    <location>
        <begin position="83"/>
        <end position="144"/>
    </location>
</feature>
<dbReference type="InterPro" id="IPR038098">
    <property type="entry name" value="PHF12_MRG-bd_sf"/>
</dbReference>
<dbReference type="CDD" id="cd15533">
    <property type="entry name" value="PHD1_PHF12"/>
    <property type="match status" value="1"/>
</dbReference>
<dbReference type="InterPro" id="IPR019786">
    <property type="entry name" value="Zinc_finger_PHD-type_CS"/>
</dbReference>
<feature type="domain" description="PHD-type" evidence="11">
    <location>
        <begin position="639"/>
        <end position="688"/>
    </location>
</feature>
<dbReference type="PROSITE" id="PS50006">
    <property type="entry name" value="FHA_DOMAIN"/>
    <property type="match status" value="1"/>
</dbReference>
<evidence type="ECO:0000256" key="6">
    <source>
        <dbReference type="PROSITE-ProRule" id="PRU00302"/>
    </source>
</evidence>
<dbReference type="InterPro" id="IPR031966">
    <property type="entry name" value="PHF12_MRG-bd"/>
</dbReference>
<dbReference type="CDD" id="cd00041">
    <property type="entry name" value="CUB"/>
    <property type="match status" value="1"/>
</dbReference>
<dbReference type="InterPro" id="IPR000253">
    <property type="entry name" value="FHA_dom"/>
</dbReference>
<organism evidence="13 14">
    <name type="scientific">Polyodon spathula</name>
    <name type="common">North American paddlefish</name>
    <name type="synonym">Squalus spathula</name>
    <dbReference type="NCBI Taxonomy" id="7913"/>
    <lineage>
        <taxon>Eukaryota</taxon>
        <taxon>Metazoa</taxon>
        <taxon>Chordata</taxon>
        <taxon>Craniata</taxon>
        <taxon>Vertebrata</taxon>
        <taxon>Euteleostomi</taxon>
        <taxon>Actinopterygii</taxon>
        <taxon>Chondrostei</taxon>
        <taxon>Acipenseriformes</taxon>
        <taxon>Polyodontidae</taxon>
        <taxon>Polyodon</taxon>
    </lineage>
</organism>
<dbReference type="InterPro" id="IPR035976">
    <property type="entry name" value="Sushi/SCR/CCP_sf"/>
</dbReference>
<dbReference type="SMART" id="SM00042">
    <property type="entry name" value="CUB"/>
    <property type="match status" value="1"/>
</dbReference>
<dbReference type="SUPFAM" id="SSF49854">
    <property type="entry name" value="Spermadhesin, CUB domain"/>
    <property type="match status" value="1"/>
</dbReference>
<comment type="caution">
    <text evidence="13">The sequence shown here is derived from an EMBL/GenBank/DDBJ whole genome shotgun (WGS) entry which is preliminary data.</text>
</comment>
<feature type="region of interest" description="Disordered" evidence="7">
    <location>
        <begin position="825"/>
        <end position="848"/>
    </location>
</feature>
<protein>
    <submittedName>
        <fullName evidence="13">PHF12 protein</fullName>
    </submittedName>
</protein>
<dbReference type="InterPro" id="IPR011011">
    <property type="entry name" value="Znf_FYVE_PHD"/>
</dbReference>
<reference evidence="13" key="1">
    <citation type="journal article" date="2021" name="Cell">
        <title>Tracing the genetic footprints of vertebrate landing in non-teleost ray-finned fishes.</title>
        <authorList>
            <person name="Bi X."/>
            <person name="Wang K."/>
            <person name="Yang L."/>
            <person name="Pan H."/>
            <person name="Jiang H."/>
            <person name="Wei Q."/>
            <person name="Fang M."/>
            <person name="Yu H."/>
            <person name="Zhu C."/>
            <person name="Cai Y."/>
            <person name="He Y."/>
            <person name="Gan X."/>
            <person name="Zeng H."/>
            <person name="Yu D."/>
            <person name="Zhu Y."/>
            <person name="Jiang H."/>
            <person name="Qiu Q."/>
            <person name="Yang H."/>
            <person name="Zhang Y.E."/>
            <person name="Wang W."/>
            <person name="Zhu M."/>
            <person name="He S."/>
            <person name="Zhang G."/>
        </authorList>
    </citation>
    <scope>NUCLEOTIDE SEQUENCE</scope>
    <source>
        <strain evidence="13">Pddl_001</strain>
    </source>
</reference>
<dbReference type="Pfam" id="PF00431">
    <property type="entry name" value="CUB"/>
    <property type="match status" value="1"/>
</dbReference>
<keyword evidence="6" id="KW-0768">Sushi</keyword>
<feature type="region of interest" description="Disordered" evidence="7">
    <location>
        <begin position="1503"/>
        <end position="1529"/>
    </location>
</feature>
<feature type="domain" description="Sushi" evidence="12">
    <location>
        <begin position="460"/>
        <end position="521"/>
    </location>
</feature>
<dbReference type="Pfam" id="PF00628">
    <property type="entry name" value="PHD"/>
    <property type="match status" value="2"/>
</dbReference>
<dbReference type="CDD" id="cd00033">
    <property type="entry name" value="CCP"/>
    <property type="match status" value="4"/>
</dbReference>
<evidence type="ECO:0000256" key="1">
    <source>
        <dbReference type="ARBA" id="ARBA00022723"/>
    </source>
</evidence>
<dbReference type="InterPro" id="IPR000859">
    <property type="entry name" value="CUB_dom"/>
</dbReference>
<dbReference type="Proteomes" id="UP001166093">
    <property type="component" value="Unassembled WGS sequence"/>
</dbReference>
<evidence type="ECO:0000256" key="2">
    <source>
        <dbReference type="ARBA" id="ARBA00022771"/>
    </source>
</evidence>
<keyword evidence="8" id="KW-1133">Transmembrane helix</keyword>
<evidence type="ECO:0000313" key="14">
    <source>
        <dbReference type="Proteomes" id="UP001166093"/>
    </source>
</evidence>
<feature type="domain" description="PHD-type" evidence="11">
    <location>
        <begin position="867"/>
        <end position="917"/>
    </location>
</feature>
<dbReference type="SUPFAM" id="SSF57535">
    <property type="entry name" value="Complement control module/SCR domain"/>
    <property type="match status" value="4"/>
</dbReference>
<dbReference type="PROSITE" id="PS01180">
    <property type="entry name" value="CUB"/>
    <property type="match status" value="1"/>
</dbReference>
<keyword evidence="1" id="KW-0479">Metal-binding</keyword>
<evidence type="ECO:0000259" key="9">
    <source>
        <dbReference type="PROSITE" id="PS01180"/>
    </source>
</evidence>
<evidence type="ECO:0000256" key="5">
    <source>
        <dbReference type="PROSITE-ProRule" id="PRU00146"/>
    </source>
</evidence>
<dbReference type="InterPro" id="IPR000436">
    <property type="entry name" value="Sushi_SCR_CCP_dom"/>
</dbReference>
<dbReference type="Pfam" id="PF00084">
    <property type="entry name" value="Sushi"/>
    <property type="match status" value="4"/>
</dbReference>
<dbReference type="SUPFAM" id="SSF49879">
    <property type="entry name" value="SMAD/FHA domain"/>
    <property type="match status" value="1"/>
</dbReference>
<dbReference type="InterPro" id="IPR035914">
    <property type="entry name" value="Sperma_CUB_dom_sf"/>
</dbReference>
<comment type="caution">
    <text evidence="6">Lacks conserved residue(s) required for the propagation of feature annotation.</text>
</comment>
<dbReference type="Gene3D" id="3.30.40.10">
    <property type="entry name" value="Zinc/RING finger domain, C3HC4 (zinc finger)"/>
    <property type="match status" value="2"/>
</dbReference>
<feature type="compositionally biased region" description="Low complexity" evidence="7">
    <location>
        <begin position="751"/>
        <end position="769"/>
    </location>
</feature>
<dbReference type="InterPro" id="IPR013083">
    <property type="entry name" value="Znf_RING/FYVE/PHD"/>
</dbReference>
<feature type="region of interest" description="Disordered" evidence="7">
    <location>
        <begin position="612"/>
        <end position="641"/>
    </location>
</feature>